<keyword evidence="5 11" id="KW-0862">Zinc</keyword>
<evidence type="ECO:0000256" key="1">
    <source>
        <dbReference type="ARBA" id="ARBA00005061"/>
    </source>
</evidence>
<evidence type="ECO:0000256" key="8">
    <source>
        <dbReference type="ARBA" id="ARBA00037993"/>
    </source>
</evidence>
<dbReference type="InterPro" id="IPR018317">
    <property type="entry name" value="QueC"/>
</dbReference>
<dbReference type="PIRSF" id="PIRSF006293">
    <property type="entry name" value="ExsB"/>
    <property type="match status" value="1"/>
</dbReference>
<evidence type="ECO:0000256" key="7">
    <source>
        <dbReference type="ARBA" id="ARBA00037768"/>
    </source>
</evidence>
<evidence type="ECO:0000313" key="12">
    <source>
        <dbReference type="EMBL" id="HGT82937.1"/>
    </source>
</evidence>
<organism evidence="12">
    <name type="scientific">Archaeoglobus fulgidus</name>
    <dbReference type="NCBI Taxonomy" id="2234"/>
    <lineage>
        <taxon>Archaea</taxon>
        <taxon>Methanobacteriati</taxon>
        <taxon>Methanobacteriota</taxon>
        <taxon>Archaeoglobi</taxon>
        <taxon>Archaeoglobales</taxon>
        <taxon>Archaeoglobaceae</taxon>
        <taxon>Archaeoglobus</taxon>
    </lineage>
</organism>
<feature type="binding site" evidence="11">
    <location>
        <position position="196"/>
    </location>
    <ligand>
        <name>Zn(2+)</name>
        <dbReference type="ChEBI" id="CHEBI:29105"/>
    </ligand>
</feature>
<feature type="binding site" evidence="11">
    <location>
        <position position="199"/>
    </location>
    <ligand>
        <name>Zn(2+)</name>
        <dbReference type="ChEBI" id="CHEBI:29105"/>
    </ligand>
</feature>
<dbReference type="HAMAP" id="MF_01633">
    <property type="entry name" value="QueC"/>
    <property type="match status" value="1"/>
</dbReference>
<comment type="catalytic activity">
    <reaction evidence="10 11">
        <text>7-carboxy-7-carbaguanine + NH4(+) + 2 ATP = 7-cyano-7-carbaguanine + 2 AMP + 2 diphosphate + 2 H(+)</text>
        <dbReference type="Rhea" id="RHEA:27982"/>
        <dbReference type="ChEBI" id="CHEBI:15378"/>
        <dbReference type="ChEBI" id="CHEBI:28938"/>
        <dbReference type="ChEBI" id="CHEBI:30616"/>
        <dbReference type="ChEBI" id="CHEBI:33019"/>
        <dbReference type="ChEBI" id="CHEBI:45075"/>
        <dbReference type="ChEBI" id="CHEBI:61036"/>
        <dbReference type="ChEBI" id="CHEBI:456215"/>
        <dbReference type="EC" id="6.3.4.20"/>
    </reaction>
</comment>
<comment type="cofactor">
    <cofactor evidence="11">
        <name>Zn(2+)</name>
        <dbReference type="ChEBI" id="CHEBI:29105"/>
    </cofactor>
    <text evidence="11">Binds 1 zinc ion per subunit.</text>
</comment>
<keyword evidence="4 11" id="KW-0547">Nucleotide-binding</keyword>
<dbReference type="Gene3D" id="3.40.50.620">
    <property type="entry name" value="HUPs"/>
    <property type="match status" value="1"/>
</dbReference>
<dbReference type="NCBIfam" id="TIGR00364">
    <property type="entry name" value="7-cyano-7-deazaguanine synthase QueC"/>
    <property type="match status" value="1"/>
</dbReference>
<feature type="binding site" evidence="11">
    <location>
        <position position="188"/>
    </location>
    <ligand>
        <name>Zn(2+)</name>
        <dbReference type="ChEBI" id="CHEBI:29105"/>
    </ligand>
</feature>
<reference evidence="12" key="1">
    <citation type="journal article" date="2020" name="mSystems">
        <title>Genome- and Community-Level Interaction Insights into Carbon Utilization and Element Cycling Functions of Hydrothermarchaeota in Hydrothermal Sediment.</title>
        <authorList>
            <person name="Zhou Z."/>
            <person name="Liu Y."/>
            <person name="Xu W."/>
            <person name="Pan J."/>
            <person name="Luo Z.H."/>
            <person name="Li M."/>
        </authorList>
    </citation>
    <scope>NUCLEOTIDE SEQUENCE [LARGE SCALE GENOMIC DNA]</scope>
    <source>
        <strain evidence="12">SpSt-587</strain>
    </source>
</reference>
<comment type="similarity">
    <text evidence="8 11">Belongs to the QueC family.</text>
</comment>
<feature type="binding site" evidence="11">
    <location>
        <position position="202"/>
    </location>
    <ligand>
        <name>Zn(2+)</name>
        <dbReference type="ChEBI" id="CHEBI:29105"/>
    </ligand>
</feature>
<name>A0A7J3M1V6_ARCFL</name>
<dbReference type="GO" id="GO:0008270">
    <property type="term" value="F:zinc ion binding"/>
    <property type="evidence" value="ECO:0007669"/>
    <property type="project" value="UniProtKB-UniRule"/>
</dbReference>
<dbReference type="EMBL" id="DSYZ01000088">
    <property type="protein sequence ID" value="HGT82937.1"/>
    <property type="molecule type" value="Genomic_DNA"/>
</dbReference>
<evidence type="ECO:0000256" key="4">
    <source>
        <dbReference type="ARBA" id="ARBA00022741"/>
    </source>
</evidence>
<dbReference type="SUPFAM" id="SSF52402">
    <property type="entry name" value="Adenine nucleotide alpha hydrolases-like"/>
    <property type="match status" value="1"/>
</dbReference>
<evidence type="ECO:0000256" key="10">
    <source>
        <dbReference type="ARBA" id="ARBA00047890"/>
    </source>
</evidence>
<sequence length="238" mass="26817">MKAVLILSGGIDSSTLLYYLLHQRYKVYALTFVYGQRHAKEVEFAKKIANEAKKVGFVDHKIVDISAIRELISKGAITGSEDVPDGHYSEETQRSTIVPNRNMILLSIAVGYAVKLGAREVHYAAHKSDYSVYPDCRKEFVKALDTAIYLANIWEPVELKAPFVEMTKAEIVSLGLKLGIPYELTWSCYVGGERPCLKCGTCIERTEAFLLNNTKDPLLSDEEWKLAVEAYEKFKIKN</sequence>
<accession>A0A7J3M1V6</accession>
<dbReference type="InterPro" id="IPR014729">
    <property type="entry name" value="Rossmann-like_a/b/a_fold"/>
</dbReference>
<dbReference type="CDD" id="cd01995">
    <property type="entry name" value="QueC-like"/>
    <property type="match status" value="1"/>
</dbReference>
<dbReference type="EC" id="6.3.4.20" evidence="9 11"/>
<dbReference type="GO" id="GO:0005524">
    <property type="term" value="F:ATP binding"/>
    <property type="evidence" value="ECO:0007669"/>
    <property type="project" value="UniProtKB-UniRule"/>
</dbReference>
<keyword evidence="6 11" id="KW-0067">ATP-binding</keyword>
<comment type="pathway">
    <text evidence="1 11">Purine metabolism; 7-cyano-7-deazaguanine biosynthesis.</text>
</comment>
<comment type="caution">
    <text evidence="12">The sequence shown here is derived from an EMBL/GenBank/DDBJ whole genome shotgun (WGS) entry which is preliminary data.</text>
</comment>
<evidence type="ECO:0000256" key="9">
    <source>
        <dbReference type="ARBA" id="ARBA00039149"/>
    </source>
</evidence>
<evidence type="ECO:0000256" key="6">
    <source>
        <dbReference type="ARBA" id="ARBA00022840"/>
    </source>
</evidence>
<comment type="function">
    <text evidence="7 11">Catalyzes the ATP-dependent conversion of 7-carboxy-7-deazaguanine (CDG) to 7-cyano-7-deazaguanine (preQ(0)).</text>
</comment>
<evidence type="ECO:0000256" key="3">
    <source>
        <dbReference type="ARBA" id="ARBA00022723"/>
    </source>
</evidence>
<dbReference type="GO" id="GO:0016879">
    <property type="term" value="F:ligase activity, forming carbon-nitrogen bonds"/>
    <property type="evidence" value="ECO:0007669"/>
    <property type="project" value="UniProtKB-UniRule"/>
</dbReference>
<evidence type="ECO:0000256" key="11">
    <source>
        <dbReference type="HAMAP-Rule" id="MF_01633"/>
    </source>
</evidence>
<evidence type="ECO:0000256" key="5">
    <source>
        <dbReference type="ARBA" id="ARBA00022833"/>
    </source>
</evidence>
<dbReference type="Pfam" id="PF06508">
    <property type="entry name" value="QueC"/>
    <property type="match status" value="1"/>
</dbReference>
<feature type="binding site" evidence="11">
    <location>
        <begin position="7"/>
        <end position="17"/>
    </location>
    <ligand>
        <name>ATP</name>
        <dbReference type="ChEBI" id="CHEBI:30616"/>
    </ligand>
</feature>
<dbReference type="UniPathway" id="UPA00391"/>
<gene>
    <name evidence="11 12" type="primary">queC</name>
    <name evidence="12" type="ORF">ENT52_04340</name>
</gene>
<evidence type="ECO:0000256" key="2">
    <source>
        <dbReference type="ARBA" id="ARBA00022598"/>
    </source>
</evidence>
<protein>
    <recommendedName>
        <fullName evidence="9 11">7-cyano-7-deazaguanine synthase</fullName>
        <ecNumber evidence="9 11">6.3.4.20</ecNumber>
    </recommendedName>
    <alternativeName>
        <fullName evidence="11">7-cyano-7-carbaguanine synthase</fullName>
    </alternativeName>
    <alternativeName>
        <fullName evidence="11">Archaeosine biosynthesis protein QueC</fullName>
    </alternativeName>
    <alternativeName>
        <fullName evidence="11">PreQ(0) synthase</fullName>
    </alternativeName>
</protein>
<proteinExistence type="inferred from homology"/>
<dbReference type="AlphaFoldDB" id="A0A7J3M1V6"/>
<dbReference type="PANTHER" id="PTHR42914">
    <property type="entry name" value="7-CYANO-7-DEAZAGUANINE SYNTHASE"/>
    <property type="match status" value="1"/>
</dbReference>
<dbReference type="PANTHER" id="PTHR42914:SF1">
    <property type="entry name" value="7-CYANO-7-DEAZAGUANINE SYNTHASE"/>
    <property type="match status" value="1"/>
</dbReference>
<keyword evidence="2 11" id="KW-0436">Ligase</keyword>
<keyword evidence="3 11" id="KW-0479">Metal-binding</keyword>